<evidence type="ECO:0000259" key="9">
    <source>
        <dbReference type="PROSITE" id="PS52029"/>
    </source>
</evidence>
<dbReference type="PANTHER" id="PTHR30582">
    <property type="entry name" value="L,D-TRANSPEPTIDASE"/>
    <property type="match status" value="1"/>
</dbReference>
<dbReference type="InterPro" id="IPR038063">
    <property type="entry name" value="Transpep_catalytic_dom"/>
</dbReference>
<dbReference type="Proteomes" id="UP000295781">
    <property type="component" value="Chromosome"/>
</dbReference>
<dbReference type="InterPro" id="IPR005490">
    <property type="entry name" value="LD_TPept_cat_dom"/>
</dbReference>
<dbReference type="Gene3D" id="2.40.440.10">
    <property type="entry name" value="L,D-transpeptidase catalytic domain-like"/>
    <property type="match status" value="1"/>
</dbReference>
<dbReference type="AlphaFoldDB" id="A0A4P2PYC1"/>
<feature type="region of interest" description="Disordered" evidence="8">
    <location>
        <begin position="299"/>
        <end position="319"/>
    </location>
</feature>
<dbReference type="PROSITE" id="PS52029">
    <property type="entry name" value="LD_TPASE"/>
    <property type="match status" value="1"/>
</dbReference>
<dbReference type="RefSeq" id="WP_242516075.1">
    <property type="nucleotide sequence ID" value="NZ_CP012670.1"/>
</dbReference>
<protein>
    <recommendedName>
        <fullName evidence="9">L,D-TPase catalytic domain-containing protein</fullName>
    </recommendedName>
</protein>
<evidence type="ECO:0000256" key="8">
    <source>
        <dbReference type="SAM" id="MobiDB-lite"/>
    </source>
</evidence>
<name>A0A4P2PYC1_SORCE</name>
<reference evidence="10 11" key="1">
    <citation type="submission" date="2015-09" db="EMBL/GenBank/DDBJ databases">
        <title>Sorangium comparison.</title>
        <authorList>
            <person name="Zaburannyi N."/>
            <person name="Bunk B."/>
            <person name="Overmann J."/>
            <person name="Mueller R."/>
        </authorList>
    </citation>
    <scope>NUCLEOTIDE SEQUENCE [LARGE SCALE GENOMIC DNA]</scope>
    <source>
        <strain evidence="10 11">So ceGT47</strain>
    </source>
</reference>
<comment type="pathway">
    <text evidence="1 7">Cell wall biogenesis; peptidoglycan biosynthesis.</text>
</comment>
<dbReference type="GO" id="GO:0008360">
    <property type="term" value="P:regulation of cell shape"/>
    <property type="evidence" value="ECO:0007669"/>
    <property type="project" value="UniProtKB-UniRule"/>
</dbReference>
<feature type="region of interest" description="Disordered" evidence="8">
    <location>
        <begin position="1"/>
        <end position="34"/>
    </location>
</feature>
<dbReference type="InterPro" id="IPR050979">
    <property type="entry name" value="LD-transpeptidase"/>
</dbReference>
<evidence type="ECO:0000313" key="10">
    <source>
        <dbReference type="EMBL" id="AUX21578.1"/>
    </source>
</evidence>
<dbReference type="CDD" id="cd16913">
    <property type="entry name" value="YkuD_like"/>
    <property type="match status" value="1"/>
</dbReference>
<feature type="active site" description="Nucleophile" evidence="7">
    <location>
        <position position="432"/>
    </location>
</feature>
<keyword evidence="5 7" id="KW-0573">Peptidoglycan synthesis</keyword>
<dbReference type="GO" id="GO:0018104">
    <property type="term" value="P:peptidoglycan-protein cross-linking"/>
    <property type="evidence" value="ECO:0007669"/>
    <property type="project" value="TreeGrafter"/>
</dbReference>
<evidence type="ECO:0000313" key="11">
    <source>
        <dbReference type="Proteomes" id="UP000295781"/>
    </source>
</evidence>
<dbReference type="GO" id="GO:0005576">
    <property type="term" value="C:extracellular region"/>
    <property type="evidence" value="ECO:0007669"/>
    <property type="project" value="TreeGrafter"/>
</dbReference>
<evidence type="ECO:0000256" key="3">
    <source>
        <dbReference type="ARBA" id="ARBA00022679"/>
    </source>
</evidence>
<evidence type="ECO:0000256" key="6">
    <source>
        <dbReference type="ARBA" id="ARBA00023316"/>
    </source>
</evidence>
<dbReference type="GO" id="GO:0071972">
    <property type="term" value="F:peptidoglycan L,D-transpeptidase activity"/>
    <property type="evidence" value="ECO:0007669"/>
    <property type="project" value="TreeGrafter"/>
</dbReference>
<keyword evidence="3" id="KW-0808">Transferase</keyword>
<feature type="compositionally biased region" description="Low complexity" evidence="8">
    <location>
        <begin position="10"/>
        <end position="21"/>
    </location>
</feature>
<gene>
    <name evidence="10" type="ORF">SOCEGT47_020640</name>
</gene>
<sequence>MVAEPSGERPAGLPDPGAPAVVPAPPAKAPSAAGPTVPVAREVVAVERAPNPRVYSKGRRVWIRSAPRAKAPWLGYLSIGGSVRLKSEEPVLDAAGCPAFYAVEPRGYVCVDGERATLDASDPMLEALRPHAPLVDRPLPYRYGESLGLKRLLDVKGFDAPAWPKWLHDRRHMTVRPRSSLAWTEEVDVGGSTWLWTADLTFAPKDKVKPYEPATFQGVHLTSELRLPLAFFRRKPRPKYRLTEDDQLSKTDAVWERLDWVGLTGASKKVGKSVYLETREEGRWVLARDAVVVKPRRSKTPWGRPIQRGGEAEAARPAAGEPRNTWIEIAALEGWLIAYEDDRPVFATLISAGRNGAEKPASEEPLVPPSTTPLGQYRVNRKWVTKTLITPHVNADDFIEAEVPWTQHFFSKYLLHAAYWHNNWGDGQSGGCVNLSPVDAKWLFHWTEPPVPEGWHAVQVARGDPSTRIVIHR</sequence>
<dbReference type="EMBL" id="CP012670">
    <property type="protein sequence ID" value="AUX21578.1"/>
    <property type="molecule type" value="Genomic_DNA"/>
</dbReference>
<evidence type="ECO:0000256" key="5">
    <source>
        <dbReference type="ARBA" id="ARBA00022984"/>
    </source>
</evidence>
<evidence type="ECO:0000256" key="4">
    <source>
        <dbReference type="ARBA" id="ARBA00022960"/>
    </source>
</evidence>
<evidence type="ECO:0000256" key="2">
    <source>
        <dbReference type="ARBA" id="ARBA00005992"/>
    </source>
</evidence>
<accession>A0A4P2PYC1</accession>
<comment type="similarity">
    <text evidence="2">Belongs to the YkuD family.</text>
</comment>
<dbReference type="UniPathway" id="UPA00219"/>
<feature type="domain" description="L,D-TPase catalytic" evidence="9">
    <location>
        <begin position="325"/>
        <end position="472"/>
    </location>
</feature>
<feature type="active site" description="Proton donor/acceptor" evidence="7">
    <location>
        <position position="416"/>
    </location>
</feature>
<dbReference type="PANTHER" id="PTHR30582:SF2">
    <property type="entry name" value="L,D-TRANSPEPTIDASE YCIB-RELATED"/>
    <property type="match status" value="1"/>
</dbReference>
<evidence type="ECO:0000256" key="7">
    <source>
        <dbReference type="PROSITE-ProRule" id="PRU01373"/>
    </source>
</evidence>
<keyword evidence="4 7" id="KW-0133">Cell shape</keyword>
<dbReference type="GO" id="GO:0016740">
    <property type="term" value="F:transferase activity"/>
    <property type="evidence" value="ECO:0007669"/>
    <property type="project" value="UniProtKB-KW"/>
</dbReference>
<proteinExistence type="inferred from homology"/>
<dbReference type="GO" id="GO:0071555">
    <property type="term" value="P:cell wall organization"/>
    <property type="evidence" value="ECO:0007669"/>
    <property type="project" value="UniProtKB-UniRule"/>
</dbReference>
<dbReference type="SUPFAM" id="SSF141523">
    <property type="entry name" value="L,D-transpeptidase catalytic domain-like"/>
    <property type="match status" value="1"/>
</dbReference>
<dbReference type="Pfam" id="PF03734">
    <property type="entry name" value="YkuD"/>
    <property type="match status" value="1"/>
</dbReference>
<keyword evidence="6 7" id="KW-0961">Cell wall biogenesis/degradation</keyword>
<evidence type="ECO:0000256" key="1">
    <source>
        <dbReference type="ARBA" id="ARBA00004752"/>
    </source>
</evidence>
<organism evidence="10 11">
    <name type="scientific">Sorangium cellulosum</name>
    <name type="common">Polyangium cellulosum</name>
    <dbReference type="NCBI Taxonomy" id="56"/>
    <lineage>
        <taxon>Bacteria</taxon>
        <taxon>Pseudomonadati</taxon>
        <taxon>Myxococcota</taxon>
        <taxon>Polyangia</taxon>
        <taxon>Polyangiales</taxon>
        <taxon>Polyangiaceae</taxon>
        <taxon>Sorangium</taxon>
    </lineage>
</organism>